<accession>C1MGR8</accession>
<evidence type="ECO:0000313" key="8">
    <source>
        <dbReference type="Proteomes" id="UP000001876"/>
    </source>
</evidence>
<evidence type="ECO:0000256" key="2">
    <source>
        <dbReference type="ARBA" id="ARBA00022741"/>
    </source>
</evidence>
<dbReference type="AlphaFoldDB" id="C1MGR8"/>
<reference evidence="7 8" key="1">
    <citation type="journal article" date="2009" name="Science">
        <title>Green evolution and dynamic adaptations revealed by genomes of the marine picoeukaryotes Micromonas.</title>
        <authorList>
            <person name="Worden A.Z."/>
            <person name="Lee J.H."/>
            <person name="Mock T."/>
            <person name="Rouze P."/>
            <person name="Simmons M.P."/>
            <person name="Aerts A.L."/>
            <person name="Allen A.E."/>
            <person name="Cuvelier M.L."/>
            <person name="Derelle E."/>
            <person name="Everett M.V."/>
            <person name="Foulon E."/>
            <person name="Grimwood J."/>
            <person name="Gundlach H."/>
            <person name="Henrissat B."/>
            <person name="Napoli C."/>
            <person name="McDonald S.M."/>
            <person name="Parker M.S."/>
            <person name="Rombauts S."/>
            <person name="Salamov A."/>
            <person name="Von Dassow P."/>
            <person name="Badger J.H."/>
            <person name="Coutinho P.M."/>
            <person name="Demir E."/>
            <person name="Dubchak I."/>
            <person name="Gentemann C."/>
            <person name="Eikrem W."/>
            <person name="Gready J.E."/>
            <person name="John U."/>
            <person name="Lanier W."/>
            <person name="Lindquist E.A."/>
            <person name="Lucas S."/>
            <person name="Mayer K.F."/>
            <person name="Moreau H."/>
            <person name="Not F."/>
            <person name="Otillar R."/>
            <person name="Panaud O."/>
            <person name="Pangilinan J."/>
            <person name="Paulsen I."/>
            <person name="Piegu B."/>
            <person name="Poliakov A."/>
            <person name="Robbens S."/>
            <person name="Schmutz J."/>
            <person name="Toulza E."/>
            <person name="Wyss T."/>
            <person name="Zelensky A."/>
            <person name="Zhou K."/>
            <person name="Armbrust E.V."/>
            <person name="Bhattacharya D."/>
            <person name="Goodenough U.W."/>
            <person name="Van de Peer Y."/>
            <person name="Grigoriev I.V."/>
        </authorList>
    </citation>
    <scope>NUCLEOTIDE SEQUENCE [LARGE SCALE GENOMIC DNA]</scope>
    <source>
        <strain evidence="7 8">CCMP1545</strain>
    </source>
</reference>
<dbReference type="SMART" id="SM00046">
    <property type="entry name" value="DAGKc"/>
    <property type="match status" value="1"/>
</dbReference>
<dbReference type="KEGG" id="mpp:MICPUCDRAFT_46130"/>
<feature type="domain" description="DAGKc" evidence="6">
    <location>
        <begin position="79"/>
        <end position="213"/>
    </location>
</feature>
<feature type="region of interest" description="Disordered" evidence="5">
    <location>
        <begin position="19"/>
        <end position="74"/>
    </location>
</feature>
<evidence type="ECO:0000256" key="5">
    <source>
        <dbReference type="SAM" id="MobiDB-lite"/>
    </source>
</evidence>
<dbReference type="EMBL" id="GG663735">
    <property type="protein sequence ID" value="EEH60076.1"/>
    <property type="molecule type" value="Genomic_DNA"/>
</dbReference>
<dbReference type="InterPro" id="IPR001206">
    <property type="entry name" value="Diacylglycerol_kinase_cat_dom"/>
</dbReference>
<dbReference type="SUPFAM" id="SSF111331">
    <property type="entry name" value="NAD kinase/diacylglycerol kinase-like"/>
    <property type="match status" value="1"/>
</dbReference>
<dbReference type="PROSITE" id="PS50146">
    <property type="entry name" value="DAGK"/>
    <property type="match status" value="1"/>
</dbReference>
<gene>
    <name evidence="7" type="ORF">MICPUCDRAFT_46130</name>
</gene>
<dbReference type="PANTHER" id="PTHR12358">
    <property type="entry name" value="SPHINGOSINE KINASE"/>
    <property type="match status" value="1"/>
</dbReference>
<keyword evidence="4" id="KW-0067">ATP-binding</keyword>
<keyword evidence="1" id="KW-0808">Transferase</keyword>
<dbReference type="GO" id="GO:0001727">
    <property type="term" value="F:lipid kinase activity"/>
    <property type="evidence" value="ECO:0007669"/>
    <property type="project" value="TreeGrafter"/>
</dbReference>
<organism evidence="8">
    <name type="scientific">Micromonas pusilla (strain CCMP1545)</name>
    <name type="common">Picoplanktonic green alga</name>
    <dbReference type="NCBI Taxonomy" id="564608"/>
    <lineage>
        <taxon>Eukaryota</taxon>
        <taxon>Viridiplantae</taxon>
        <taxon>Chlorophyta</taxon>
        <taxon>Mamiellophyceae</taxon>
        <taxon>Mamiellales</taxon>
        <taxon>Mamiellaceae</taxon>
        <taxon>Micromonas</taxon>
    </lineage>
</organism>
<dbReference type="GO" id="GO:0005524">
    <property type="term" value="F:ATP binding"/>
    <property type="evidence" value="ECO:0007669"/>
    <property type="project" value="UniProtKB-KW"/>
</dbReference>
<dbReference type="InterPro" id="IPR045540">
    <property type="entry name" value="YegS/DAGK_C"/>
</dbReference>
<dbReference type="Gene3D" id="3.40.50.10330">
    <property type="entry name" value="Probable inorganic polyphosphate/atp-NAD kinase, domain 1"/>
    <property type="match status" value="1"/>
</dbReference>
<evidence type="ECO:0000256" key="3">
    <source>
        <dbReference type="ARBA" id="ARBA00022777"/>
    </source>
</evidence>
<dbReference type="GO" id="GO:0016020">
    <property type="term" value="C:membrane"/>
    <property type="evidence" value="ECO:0007669"/>
    <property type="project" value="GOC"/>
</dbReference>
<dbReference type="STRING" id="564608.C1MGR8"/>
<evidence type="ECO:0000313" key="7">
    <source>
        <dbReference type="EMBL" id="EEH60076.1"/>
    </source>
</evidence>
<keyword evidence="2" id="KW-0547">Nucleotide-binding</keyword>
<dbReference type="Gene3D" id="2.60.200.40">
    <property type="match status" value="1"/>
</dbReference>
<dbReference type="PANTHER" id="PTHR12358:SF54">
    <property type="entry name" value="SPHINGOSINE KINASE RELATED PROTEIN"/>
    <property type="match status" value="1"/>
</dbReference>
<proteinExistence type="predicted"/>
<dbReference type="GO" id="GO:0006665">
    <property type="term" value="P:sphingolipid metabolic process"/>
    <property type="evidence" value="ECO:0007669"/>
    <property type="project" value="UniProtKB-ARBA"/>
</dbReference>
<dbReference type="Proteomes" id="UP000001876">
    <property type="component" value="Unassembled WGS sequence"/>
</dbReference>
<dbReference type="OMA" id="FAQNTRC"/>
<dbReference type="Pfam" id="PF19279">
    <property type="entry name" value="YegS_C"/>
    <property type="match status" value="1"/>
</dbReference>
<dbReference type="GeneID" id="9680899"/>
<dbReference type="Pfam" id="PF00781">
    <property type="entry name" value="DAGK_cat"/>
    <property type="match status" value="1"/>
</dbReference>
<keyword evidence="8" id="KW-1185">Reference proteome</keyword>
<dbReference type="eggNOG" id="KOG1116">
    <property type="taxonomic scope" value="Eukaryota"/>
</dbReference>
<evidence type="ECO:0000259" key="6">
    <source>
        <dbReference type="PROSITE" id="PS50146"/>
    </source>
</evidence>
<sequence length="397" mass="42208">MLKLALATTAISMCMRRGVGAKKKKQQKMDPFDDISGIPALRPSKSDRAVSLDPKTPRLRHPVGGANTNANASANASAKKIKTILLVLHGVKSKERKGERQVNNVRARALLQDIALIEVVTERAGHCEELVRDASLRGVDAVGVMGGDGSLREGVCGMLARPASDRRPVFVFPVGTGNNFARDLGHRDVKDAFDAIGRGVERAVDVVKVTHPGGSTYSVNCVTWGMARDAAETAEKMRWMGPVRYDVAGFYHIAKGKANLAKITASDDGAGGGDAAAAAGKGGGEGDGAYDDYMMMFAQNTRCSGRNFKFTPSAELDDGKFDVVAVRKCGMFKTIGLFDKVKADGAHVEDPDVCYVKATRATLDAKDASDLVGIDGEVNVKSPVTLEAIKHAFTTLV</sequence>
<name>C1MGR8_MICPC</name>
<protein>
    <submittedName>
        <fullName evidence="7">Predicted protein</fullName>
    </submittedName>
</protein>
<dbReference type="InterPro" id="IPR050187">
    <property type="entry name" value="Lipid_Phosphate_FormReg"/>
</dbReference>
<evidence type="ECO:0000256" key="4">
    <source>
        <dbReference type="ARBA" id="ARBA00022840"/>
    </source>
</evidence>
<evidence type="ECO:0000256" key="1">
    <source>
        <dbReference type="ARBA" id="ARBA00022679"/>
    </source>
</evidence>
<keyword evidence="3" id="KW-0418">Kinase</keyword>
<dbReference type="InterPro" id="IPR016064">
    <property type="entry name" value="NAD/diacylglycerol_kinase_sf"/>
</dbReference>
<dbReference type="RefSeq" id="XP_003054824.1">
    <property type="nucleotide sequence ID" value="XM_003054778.1"/>
</dbReference>
<dbReference type="OrthoDB" id="530923at2759"/>
<dbReference type="InterPro" id="IPR017438">
    <property type="entry name" value="ATP-NAD_kinase_N"/>
</dbReference>